<keyword evidence="5" id="KW-0479">Metal-binding</keyword>
<evidence type="ECO:0000256" key="16">
    <source>
        <dbReference type="SAM" id="Phobius"/>
    </source>
</evidence>
<keyword evidence="4 16" id="KW-0812">Transmembrane</keyword>
<keyword evidence="19" id="KW-1185">Reference proteome</keyword>
<dbReference type="GO" id="GO:0005765">
    <property type="term" value="C:lysosomal membrane"/>
    <property type="evidence" value="ECO:0007669"/>
    <property type="project" value="UniProtKB-SubCell"/>
</dbReference>
<sequence>MSVVDRVDFSQDAPSLDYGTNPPSASDTDTDVFGGDEVKTKGHDPQAGSISTIFSIWSTMIGSTFLLMPWGFYKSGLTLGVIIFFCVGLISYYTCTLITRHSKVHKHLMKVATSPPDSDIRLRLIKPKFTGSDIVDFSEVCVHHLGRWSQILALVASILIMLAASIGYHIYMKDFLKSIVTCIYHLATKGKDRSNDFLWMEKEYFIKDLLSSLAIAMILFPICCMKRLTLLIKFNSFGVFFVLFSLFFIIYSSSYAIAHPETTVPKPMNMSNAFLPSLNDSTITPTPTPTPIPIVFVNHLENFSLGFPKLLGFLNLSFFIHNTIVSIFASKRSLRHTRRDTGIAYILGGICYLIPGVMGSIAFRYSDEIKQNFFNQFSADDIFANVARSMTLLQLMSIFPLLLYIVRAQIFKSDWRFWRRTSVIIEKEDPGYLAIFLLNFVIVLLTTTFASFYGEVGIILSYVGAISGLIYIYFLPVTVHLVILRRNNELRWYSVVFHVSLVLFGVIVCILQCIDFEKIVKK</sequence>
<feature type="transmembrane region" description="Helical" evidence="16">
    <location>
        <begin position="204"/>
        <end position="225"/>
    </location>
</feature>
<reference evidence="18 19" key="1">
    <citation type="submission" date="2024-03" db="EMBL/GenBank/DDBJ databases">
        <title>The Acrasis kona genome and developmental transcriptomes reveal deep origins of eukaryotic multicellular pathways.</title>
        <authorList>
            <person name="Sheikh S."/>
            <person name="Fu C.-J."/>
            <person name="Brown M.W."/>
            <person name="Baldauf S.L."/>
        </authorList>
    </citation>
    <scope>NUCLEOTIDE SEQUENCE [LARGE SCALE GENOMIC DNA]</scope>
    <source>
        <strain evidence="18 19">ATCC MYA-3509</strain>
    </source>
</reference>
<feature type="domain" description="Amino acid transporter transmembrane" evidence="17">
    <location>
        <begin position="49"/>
        <end position="511"/>
    </location>
</feature>
<evidence type="ECO:0000259" key="17">
    <source>
        <dbReference type="Pfam" id="PF01490"/>
    </source>
</evidence>
<evidence type="ECO:0000256" key="9">
    <source>
        <dbReference type="ARBA" id="ARBA00023053"/>
    </source>
</evidence>
<keyword evidence="11" id="KW-1015">Disulfide bond</keyword>
<feature type="transmembrane region" description="Helical" evidence="16">
    <location>
        <begin position="495"/>
        <end position="514"/>
    </location>
</feature>
<evidence type="ECO:0000256" key="6">
    <source>
        <dbReference type="ARBA" id="ARBA00022753"/>
    </source>
</evidence>
<evidence type="ECO:0000313" key="19">
    <source>
        <dbReference type="Proteomes" id="UP001431209"/>
    </source>
</evidence>
<dbReference type="EMBL" id="JAOPGA020001197">
    <property type="protein sequence ID" value="KAL0486033.1"/>
    <property type="molecule type" value="Genomic_DNA"/>
</dbReference>
<comment type="subcellular location">
    <subcellularLocation>
        <location evidence="1">Late endosome membrane</location>
        <topology evidence="1">Multi-pass membrane protein</topology>
    </subcellularLocation>
    <subcellularLocation>
        <location evidence="2">Lysosome membrane</location>
        <topology evidence="2">Multi-pass membrane protein</topology>
    </subcellularLocation>
</comment>
<evidence type="ECO:0000256" key="15">
    <source>
        <dbReference type="SAM" id="MobiDB-lite"/>
    </source>
</evidence>
<organism evidence="18 19">
    <name type="scientific">Acrasis kona</name>
    <dbReference type="NCBI Taxonomy" id="1008807"/>
    <lineage>
        <taxon>Eukaryota</taxon>
        <taxon>Discoba</taxon>
        <taxon>Heterolobosea</taxon>
        <taxon>Tetramitia</taxon>
        <taxon>Eutetramitia</taxon>
        <taxon>Acrasidae</taxon>
        <taxon>Acrasis</taxon>
    </lineage>
</organism>
<dbReference type="GO" id="GO:0031902">
    <property type="term" value="C:late endosome membrane"/>
    <property type="evidence" value="ECO:0007669"/>
    <property type="project" value="UniProtKB-SubCell"/>
</dbReference>
<gene>
    <name evidence="18" type="ORF">AKO1_012255</name>
</gene>
<feature type="transmembrane region" description="Helical" evidence="16">
    <location>
        <begin position="79"/>
        <end position="99"/>
    </location>
</feature>
<evidence type="ECO:0000256" key="3">
    <source>
        <dbReference type="ARBA" id="ARBA00022448"/>
    </source>
</evidence>
<evidence type="ECO:0000256" key="5">
    <source>
        <dbReference type="ARBA" id="ARBA00022723"/>
    </source>
</evidence>
<accession>A0AAW2Z896</accession>
<feature type="transmembrane region" description="Helical" evidence="16">
    <location>
        <begin position="386"/>
        <end position="410"/>
    </location>
</feature>
<keyword evidence="7" id="KW-0029">Amino-acid transport</keyword>
<keyword evidence="10 16" id="KW-0472">Membrane</keyword>
<comment type="similarity">
    <text evidence="14">Belongs to the amino acid/polyamine transporter 2 family. SLC38A9 subfamily.</text>
</comment>
<proteinExistence type="inferred from homology"/>
<dbReference type="PANTHER" id="PTHR22950:SF244">
    <property type="entry name" value="NEUTRAL AMINO ACID TRANSPORTER 9"/>
    <property type="match status" value="1"/>
</dbReference>
<feature type="transmembrane region" description="Helical" evidence="16">
    <location>
        <begin position="310"/>
        <end position="330"/>
    </location>
</feature>
<feature type="region of interest" description="Disordered" evidence="15">
    <location>
        <begin position="1"/>
        <end position="44"/>
    </location>
</feature>
<dbReference type="GO" id="GO:0046872">
    <property type="term" value="F:metal ion binding"/>
    <property type="evidence" value="ECO:0007669"/>
    <property type="project" value="UniProtKB-KW"/>
</dbReference>
<feature type="transmembrane region" description="Helical" evidence="16">
    <location>
        <begin position="431"/>
        <end position="453"/>
    </location>
</feature>
<keyword evidence="13" id="KW-0458">Lysosome</keyword>
<keyword evidence="6" id="KW-0967">Endosome</keyword>
<comment type="caution">
    <text evidence="18">The sequence shown here is derived from an EMBL/GenBank/DDBJ whole genome shotgun (WGS) entry which is preliminary data.</text>
</comment>
<dbReference type="InterPro" id="IPR013057">
    <property type="entry name" value="AA_transpt_TM"/>
</dbReference>
<feature type="transmembrane region" description="Helical" evidence="16">
    <location>
        <begin position="237"/>
        <end position="258"/>
    </location>
</feature>
<evidence type="ECO:0000256" key="13">
    <source>
        <dbReference type="ARBA" id="ARBA00023228"/>
    </source>
</evidence>
<keyword evidence="3" id="KW-0813">Transport</keyword>
<evidence type="ECO:0000313" key="18">
    <source>
        <dbReference type="EMBL" id="KAL0486033.1"/>
    </source>
</evidence>
<evidence type="ECO:0000256" key="14">
    <source>
        <dbReference type="ARBA" id="ARBA00038442"/>
    </source>
</evidence>
<evidence type="ECO:0000256" key="1">
    <source>
        <dbReference type="ARBA" id="ARBA00004107"/>
    </source>
</evidence>
<keyword evidence="8 16" id="KW-1133">Transmembrane helix</keyword>
<feature type="transmembrane region" description="Helical" evidence="16">
    <location>
        <begin position="459"/>
        <end position="483"/>
    </location>
</feature>
<evidence type="ECO:0000256" key="2">
    <source>
        <dbReference type="ARBA" id="ARBA00004155"/>
    </source>
</evidence>
<keyword evidence="9" id="KW-0915">Sodium</keyword>
<dbReference type="GO" id="GO:0015179">
    <property type="term" value="F:L-amino acid transmembrane transporter activity"/>
    <property type="evidence" value="ECO:0007669"/>
    <property type="project" value="TreeGrafter"/>
</dbReference>
<keyword evidence="12" id="KW-0325">Glycoprotein</keyword>
<dbReference type="Proteomes" id="UP001431209">
    <property type="component" value="Unassembled WGS sequence"/>
</dbReference>
<evidence type="ECO:0000256" key="11">
    <source>
        <dbReference type="ARBA" id="ARBA00023157"/>
    </source>
</evidence>
<feature type="transmembrane region" description="Helical" evidence="16">
    <location>
        <begin position="342"/>
        <end position="366"/>
    </location>
</feature>
<feature type="transmembrane region" description="Helical" evidence="16">
    <location>
        <begin position="50"/>
        <end position="73"/>
    </location>
</feature>
<evidence type="ECO:0000256" key="8">
    <source>
        <dbReference type="ARBA" id="ARBA00022989"/>
    </source>
</evidence>
<protein>
    <submittedName>
        <fullName evidence="18">Sodium-coupled neutral amino acid transporter</fullName>
    </submittedName>
</protein>
<evidence type="ECO:0000256" key="4">
    <source>
        <dbReference type="ARBA" id="ARBA00022692"/>
    </source>
</evidence>
<evidence type="ECO:0000256" key="7">
    <source>
        <dbReference type="ARBA" id="ARBA00022970"/>
    </source>
</evidence>
<feature type="transmembrane region" description="Helical" evidence="16">
    <location>
        <begin position="151"/>
        <end position="171"/>
    </location>
</feature>
<evidence type="ECO:0000256" key="12">
    <source>
        <dbReference type="ARBA" id="ARBA00023180"/>
    </source>
</evidence>
<evidence type="ECO:0000256" key="10">
    <source>
        <dbReference type="ARBA" id="ARBA00023136"/>
    </source>
</evidence>
<dbReference type="PANTHER" id="PTHR22950">
    <property type="entry name" value="AMINO ACID TRANSPORTER"/>
    <property type="match status" value="1"/>
</dbReference>
<dbReference type="AlphaFoldDB" id="A0AAW2Z896"/>
<dbReference type="Pfam" id="PF01490">
    <property type="entry name" value="Aa_trans"/>
    <property type="match status" value="1"/>
</dbReference>
<name>A0AAW2Z896_9EUKA</name>